<dbReference type="InterPro" id="IPR000933">
    <property type="entry name" value="Glyco_hydro_29"/>
</dbReference>
<dbReference type="SMART" id="SM00812">
    <property type="entry name" value="Alpha_L_fucos"/>
    <property type="match status" value="1"/>
</dbReference>
<dbReference type="PIRSF" id="PIRSF001092">
    <property type="entry name" value="Alpha-L-fucosidase"/>
    <property type="match status" value="1"/>
</dbReference>
<dbReference type="Pfam" id="PF01120">
    <property type="entry name" value="Alpha_L_fucos"/>
    <property type="match status" value="1"/>
</dbReference>
<evidence type="ECO:0000313" key="10">
    <source>
        <dbReference type="Proteomes" id="UP000292935"/>
    </source>
</evidence>
<dbReference type="InterPro" id="IPR016286">
    <property type="entry name" value="FUC_metazoa-typ"/>
</dbReference>
<dbReference type="OrthoDB" id="5526311at2"/>
<evidence type="ECO:0000256" key="3">
    <source>
        <dbReference type="ARBA" id="ARBA00012662"/>
    </source>
</evidence>
<sequence length="448" mass="49743">MATRTREFIISNDVNTDWFASAGFGVFIHFGHAAHRGWELSWQMTGGVEGQHPPREPVACDEYFANAAEFDPQDFDAVEWARIIADSGAAYAVFTAKHHDGFAMFDTRLSDYSIAKTSPFGRDLTAELVAALREAGVRIGLYLSLPDWYHAEYPRMTDETVTKPYRIGSYQRVSEAQWKRYRAFFIGQLTELLTNYGVVDVLWLDGEFEHTPEEWDFAEIRRLVASLQPGCVVNDRCVGFGDFATPEQQIPERVPAGPWEICMTMTDSWGWVPDDGPWKSTPSILATLAETVSSGGNLLLNVGPRGDGRIPEEAASRLDDIGQWIRRNASAVYGSISRPADLRAPLPLGRKIDSDGEHVFVYCTLRPWDSITVSNIPVRRIESVHVVGDSRTLDFVGIASLPEVHAGKADPRGELVITIPPDVADLLAPVIDIVLRDEQSPTPLTTHG</sequence>
<organism evidence="9 10">
    <name type="scientific">Agromyces fucosus</name>
    <dbReference type="NCBI Taxonomy" id="41985"/>
    <lineage>
        <taxon>Bacteria</taxon>
        <taxon>Bacillati</taxon>
        <taxon>Actinomycetota</taxon>
        <taxon>Actinomycetes</taxon>
        <taxon>Micrococcales</taxon>
        <taxon>Microbacteriaceae</taxon>
        <taxon>Agromyces</taxon>
    </lineage>
</organism>
<evidence type="ECO:0000256" key="5">
    <source>
        <dbReference type="ARBA" id="ARBA00022801"/>
    </source>
</evidence>
<evidence type="ECO:0000256" key="4">
    <source>
        <dbReference type="ARBA" id="ARBA00022729"/>
    </source>
</evidence>
<dbReference type="PANTHER" id="PTHR10030">
    <property type="entry name" value="ALPHA-L-FUCOSIDASE"/>
    <property type="match status" value="1"/>
</dbReference>
<evidence type="ECO:0000256" key="2">
    <source>
        <dbReference type="ARBA" id="ARBA00007951"/>
    </source>
</evidence>
<evidence type="ECO:0000259" key="8">
    <source>
        <dbReference type="Pfam" id="PF01120"/>
    </source>
</evidence>
<dbReference type="GO" id="GO:0005764">
    <property type="term" value="C:lysosome"/>
    <property type="evidence" value="ECO:0007669"/>
    <property type="project" value="TreeGrafter"/>
</dbReference>
<dbReference type="EC" id="3.2.1.51" evidence="3"/>
<accession>A0A4Q2JQ48</accession>
<keyword evidence="4" id="KW-0732">Signal</keyword>
<feature type="domain" description="Glycoside hydrolase family 29 N-terminal" evidence="8">
    <location>
        <begin position="16"/>
        <end position="329"/>
    </location>
</feature>
<evidence type="ECO:0000256" key="1">
    <source>
        <dbReference type="ARBA" id="ARBA00004071"/>
    </source>
</evidence>
<name>A0A4Q2JQ48_9MICO</name>
<dbReference type="PANTHER" id="PTHR10030:SF37">
    <property type="entry name" value="ALPHA-L-FUCOSIDASE-RELATED"/>
    <property type="match status" value="1"/>
</dbReference>
<dbReference type="Proteomes" id="UP000292935">
    <property type="component" value="Unassembled WGS sequence"/>
</dbReference>
<protein>
    <recommendedName>
        <fullName evidence="3">alpha-L-fucosidase</fullName>
        <ecNumber evidence="3">3.2.1.51</ecNumber>
    </recommendedName>
</protein>
<gene>
    <name evidence="9" type="ORF">ESP57_07545</name>
</gene>
<comment type="function">
    <text evidence="1">Alpha-L-fucosidase is responsible for hydrolyzing the alpha-1,6-linked fucose joined to the reducing-end N-acetylglucosamine of the carbohydrate moieties of glycoproteins.</text>
</comment>
<feature type="site" description="May be important for catalysis" evidence="7">
    <location>
        <position position="262"/>
    </location>
</feature>
<comment type="caution">
    <text evidence="9">The sequence shown here is derived from an EMBL/GenBank/DDBJ whole genome shotgun (WGS) entry which is preliminary data.</text>
</comment>
<evidence type="ECO:0000256" key="7">
    <source>
        <dbReference type="PIRSR" id="PIRSR001092-1"/>
    </source>
</evidence>
<dbReference type="SUPFAM" id="SSF51445">
    <property type="entry name" value="(Trans)glycosidases"/>
    <property type="match status" value="1"/>
</dbReference>
<dbReference type="InterPro" id="IPR057739">
    <property type="entry name" value="Glyco_hydro_29_N"/>
</dbReference>
<dbReference type="Gene3D" id="3.20.20.80">
    <property type="entry name" value="Glycosidases"/>
    <property type="match status" value="1"/>
</dbReference>
<dbReference type="GO" id="GO:0004560">
    <property type="term" value="F:alpha-L-fucosidase activity"/>
    <property type="evidence" value="ECO:0007669"/>
    <property type="project" value="InterPro"/>
</dbReference>
<evidence type="ECO:0000313" key="9">
    <source>
        <dbReference type="EMBL" id="RXZ48829.1"/>
    </source>
</evidence>
<dbReference type="GO" id="GO:0006004">
    <property type="term" value="P:fucose metabolic process"/>
    <property type="evidence" value="ECO:0007669"/>
    <property type="project" value="InterPro"/>
</dbReference>
<keyword evidence="10" id="KW-1185">Reference proteome</keyword>
<dbReference type="InterPro" id="IPR017853">
    <property type="entry name" value="GH"/>
</dbReference>
<reference evidence="9 10" key="1">
    <citation type="submission" date="2019-01" db="EMBL/GenBank/DDBJ databases">
        <authorList>
            <person name="Li J."/>
        </authorList>
    </citation>
    <scope>NUCLEOTIDE SEQUENCE [LARGE SCALE GENOMIC DNA]</scope>
    <source>
        <strain evidence="9 10">CCUG 35506</strain>
    </source>
</reference>
<dbReference type="AlphaFoldDB" id="A0A4Q2JQ48"/>
<comment type="similarity">
    <text evidence="2">Belongs to the glycosyl hydrolase 29 family.</text>
</comment>
<keyword evidence="6" id="KW-0326">Glycosidase</keyword>
<keyword evidence="5" id="KW-0378">Hydrolase</keyword>
<dbReference type="EMBL" id="SDPO01000002">
    <property type="protein sequence ID" value="RXZ48829.1"/>
    <property type="molecule type" value="Genomic_DNA"/>
</dbReference>
<dbReference type="GO" id="GO:0016139">
    <property type="term" value="P:glycoside catabolic process"/>
    <property type="evidence" value="ECO:0007669"/>
    <property type="project" value="TreeGrafter"/>
</dbReference>
<proteinExistence type="inferred from homology"/>
<dbReference type="PRINTS" id="PR00741">
    <property type="entry name" value="GLHYDRLASE29"/>
</dbReference>
<evidence type="ECO:0000256" key="6">
    <source>
        <dbReference type="ARBA" id="ARBA00023295"/>
    </source>
</evidence>